<dbReference type="Proteomes" id="UP001234178">
    <property type="component" value="Unassembled WGS sequence"/>
</dbReference>
<protein>
    <submittedName>
        <fullName evidence="2">Uncharacterized protein</fullName>
    </submittedName>
</protein>
<gene>
    <name evidence="2" type="ORF">OUZ56_013792</name>
</gene>
<evidence type="ECO:0000313" key="3">
    <source>
        <dbReference type="Proteomes" id="UP001234178"/>
    </source>
</evidence>
<sequence length="112" mass="12647">MGNQLSNIPRDRSSLANCIIKPIKKNLKPKEPFLLEGTFIGSPLQRFVQHNPFLFYFWSSLYCSVAICVGFLGRENTLIGSPDVQHNRDPLLERRKPSTYSTGYVAACKLVS</sequence>
<evidence type="ECO:0000313" key="2">
    <source>
        <dbReference type="EMBL" id="KAK4008659.1"/>
    </source>
</evidence>
<keyword evidence="1" id="KW-0472">Membrane</keyword>
<feature type="transmembrane region" description="Helical" evidence="1">
    <location>
        <begin position="53"/>
        <end position="72"/>
    </location>
</feature>
<proteinExistence type="predicted"/>
<keyword evidence="1" id="KW-0812">Transmembrane</keyword>
<accession>A0ABQ9Z6Y7</accession>
<dbReference type="EMBL" id="JAOYFB010000002">
    <property type="protein sequence ID" value="KAK4008659.1"/>
    <property type="molecule type" value="Genomic_DNA"/>
</dbReference>
<evidence type="ECO:0000256" key="1">
    <source>
        <dbReference type="SAM" id="Phobius"/>
    </source>
</evidence>
<organism evidence="2 3">
    <name type="scientific">Daphnia magna</name>
    <dbReference type="NCBI Taxonomy" id="35525"/>
    <lineage>
        <taxon>Eukaryota</taxon>
        <taxon>Metazoa</taxon>
        <taxon>Ecdysozoa</taxon>
        <taxon>Arthropoda</taxon>
        <taxon>Crustacea</taxon>
        <taxon>Branchiopoda</taxon>
        <taxon>Diplostraca</taxon>
        <taxon>Cladocera</taxon>
        <taxon>Anomopoda</taxon>
        <taxon>Daphniidae</taxon>
        <taxon>Daphnia</taxon>
    </lineage>
</organism>
<name>A0ABQ9Z6Y7_9CRUS</name>
<keyword evidence="1" id="KW-1133">Transmembrane helix</keyword>
<keyword evidence="3" id="KW-1185">Reference proteome</keyword>
<reference evidence="2 3" key="1">
    <citation type="journal article" date="2023" name="Nucleic Acids Res.">
        <title>The hologenome of Daphnia magna reveals possible DNA methylation and microbiome-mediated evolution of the host genome.</title>
        <authorList>
            <person name="Chaturvedi A."/>
            <person name="Li X."/>
            <person name="Dhandapani V."/>
            <person name="Marshall H."/>
            <person name="Kissane S."/>
            <person name="Cuenca-Cambronero M."/>
            <person name="Asole G."/>
            <person name="Calvet F."/>
            <person name="Ruiz-Romero M."/>
            <person name="Marangio P."/>
            <person name="Guigo R."/>
            <person name="Rago D."/>
            <person name="Mirbahai L."/>
            <person name="Eastwood N."/>
            <person name="Colbourne J.K."/>
            <person name="Zhou J."/>
            <person name="Mallon E."/>
            <person name="Orsini L."/>
        </authorList>
    </citation>
    <scope>NUCLEOTIDE SEQUENCE [LARGE SCALE GENOMIC DNA]</scope>
    <source>
        <strain evidence="2">LRV0_1</strain>
    </source>
</reference>
<comment type="caution">
    <text evidence="2">The sequence shown here is derived from an EMBL/GenBank/DDBJ whole genome shotgun (WGS) entry which is preliminary data.</text>
</comment>